<evidence type="ECO:0000313" key="2">
    <source>
        <dbReference type="EMBL" id="ERN18776.1"/>
    </source>
</evidence>
<dbReference type="EMBL" id="KI392078">
    <property type="protein sequence ID" value="ERN18776.1"/>
    <property type="molecule type" value="Genomic_DNA"/>
</dbReference>
<proteinExistence type="predicted"/>
<name>U5CZI1_AMBTC</name>
<organism evidence="2 3">
    <name type="scientific">Amborella trichopoda</name>
    <dbReference type="NCBI Taxonomy" id="13333"/>
    <lineage>
        <taxon>Eukaryota</taxon>
        <taxon>Viridiplantae</taxon>
        <taxon>Streptophyta</taxon>
        <taxon>Embryophyta</taxon>
        <taxon>Tracheophyta</taxon>
        <taxon>Spermatophyta</taxon>
        <taxon>Magnoliopsida</taxon>
        <taxon>Amborellales</taxon>
        <taxon>Amborellaceae</taxon>
        <taxon>Amborella</taxon>
    </lineage>
</organism>
<dbReference type="Proteomes" id="UP000017836">
    <property type="component" value="Unassembled WGS sequence"/>
</dbReference>
<reference evidence="3" key="1">
    <citation type="journal article" date="2013" name="Science">
        <title>The Amborella genome and the evolution of flowering plants.</title>
        <authorList>
            <consortium name="Amborella Genome Project"/>
        </authorList>
    </citation>
    <scope>NUCLEOTIDE SEQUENCE [LARGE SCALE GENOMIC DNA]</scope>
</reference>
<gene>
    <name evidence="2" type="ORF">AMTR_s00067p00067210</name>
</gene>
<evidence type="ECO:0000313" key="3">
    <source>
        <dbReference type="Proteomes" id="UP000017836"/>
    </source>
</evidence>
<dbReference type="AlphaFoldDB" id="U5CZI1"/>
<evidence type="ECO:0000256" key="1">
    <source>
        <dbReference type="SAM" id="MobiDB-lite"/>
    </source>
</evidence>
<keyword evidence="3" id="KW-1185">Reference proteome</keyword>
<feature type="compositionally biased region" description="Polar residues" evidence="1">
    <location>
        <begin position="72"/>
        <end position="85"/>
    </location>
</feature>
<dbReference type="Gramene" id="ERN18776">
    <property type="protein sequence ID" value="ERN18776"/>
    <property type="gene ID" value="AMTR_s00067p00067210"/>
</dbReference>
<dbReference type="HOGENOM" id="CLU_016471_7_1_1"/>
<sequence length="95" mass="10566">MYQEESNVEEIVSSLSRSASITGHGRIDPFLSKPKSKQMTLKGMVTGTRNILGRYDGKWFYDKGIHFDAANSAHTSTYGQRNPKSQARGKTPDSI</sequence>
<accession>U5CZI1</accession>
<protein>
    <submittedName>
        <fullName evidence="2">Uncharacterized protein</fullName>
    </submittedName>
</protein>
<feature type="region of interest" description="Disordered" evidence="1">
    <location>
        <begin position="72"/>
        <end position="95"/>
    </location>
</feature>